<reference evidence="5" key="2">
    <citation type="submission" date="2019-06" db="EMBL/GenBank/DDBJ databases">
        <title>Co-occurence of chitin degradation, pigmentation and bioactivity in marine Pseudoalteromonas.</title>
        <authorList>
            <person name="Sonnenschein E.C."/>
            <person name="Bech P.K."/>
        </authorList>
    </citation>
    <scope>NUCLEOTIDE SEQUENCE [LARGE SCALE GENOMIC DNA]</scope>
    <source>
        <strain evidence="5">S3790</strain>
    </source>
</reference>
<evidence type="ECO:0000313" key="4">
    <source>
        <dbReference type="Proteomes" id="UP000307164"/>
    </source>
</evidence>
<feature type="transmembrane region" description="Helical" evidence="1">
    <location>
        <begin position="7"/>
        <end position="28"/>
    </location>
</feature>
<feature type="transmembrane region" description="Helical" evidence="1">
    <location>
        <begin position="76"/>
        <end position="96"/>
    </location>
</feature>
<gene>
    <name evidence="2" type="ORF">CWC19_16315</name>
    <name evidence="3" type="ORF">CWC20_19790</name>
</gene>
<dbReference type="AlphaFoldDB" id="A0A5S3V610"/>
<dbReference type="OrthoDB" id="341943at2"/>
<keyword evidence="1" id="KW-1133">Transmembrane helix</keyword>
<sequence length="128" mass="14470">MNIITKHIKWIMVMAGLLTCSMVFAVFSPQATLIRVFGEALTQPLAQIVVRSWGFLIFLMGILLIYGAYIPVYRKLALTVVSTSKIVFITLIVIFGEQYIDKSMLTIILDSTLVFIFICYLIKVKNVT</sequence>
<evidence type="ECO:0000256" key="1">
    <source>
        <dbReference type="SAM" id="Phobius"/>
    </source>
</evidence>
<dbReference type="EMBL" id="PNBX01000076">
    <property type="protein sequence ID" value="TMO66426.1"/>
    <property type="molecule type" value="Genomic_DNA"/>
</dbReference>
<dbReference type="EMBL" id="PNBW01000139">
    <property type="protein sequence ID" value="TMO70318.1"/>
    <property type="molecule type" value="Genomic_DNA"/>
</dbReference>
<comment type="caution">
    <text evidence="2">The sequence shown here is derived from an EMBL/GenBank/DDBJ whole genome shotgun (WGS) entry which is preliminary data.</text>
</comment>
<evidence type="ECO:0000313" key="5">
    <source>
        <dbReference type="Proteomes" id="UP000307217"/>
    </source>
</evidence>
<name>A0A5S3V610_9GAMM</name>
<proteinExistence type="predicted"/>
<accession>A0A5S3V610</accession>
<feature type="transmembrane region" description="Helical" evidence="1">
    <location>
        <begin position="48"/>
        <end position="69"/>
    </location>
</feature>
<evidence type="ECO:0000313" key="2">
    <source>
        <dbReference type="EMBL" id="TMO66426.1"/>
    </source>
</evidence>
<dbReference type="Proteomes" id="UP000307164">
    <property type="component" value="Unassembled WGS sequence"/>
</dbReference>
<feature type="transmembrane region" description="Helical" evidence="1">
    <location>
        <begin position="102"/>
        <end position="122"/>
    </location>
</feature>
<reference evidence="2" key="3">
    <citation type="submission" date="2019-09" db="EMBL/GenBank/DDBJ databases">
        <title>Co-occurence of chitin degradation, pigmentation and bioactivity in marine Pseudoalteromonas.</title>
        <authorList>
            <person name="Sonnenschein E.C."/>
            <person name="Bech P.K."/>
        </authorList>
    </citation>
    <scope>NUCLEOTIDE SEQUENCE</scope>
    <source>
        <strain evidence="2">S3790</strain>
        <strain evidence="3 4">S3895</strain>
    </source>
</reference>
<evidence type="ECO:0000313" key="3">
    <source>
        <dbReference type="EMBL" id="TMO70318.1"/>
    </source>
</evidence>
<organism evidence="2 5">
    <name type="scientific">Pseudoalteromonas aurantia</name>
    <dbReference type="NCBI Taxonomy" id="43654"/>
    <lineage>
        <taxon>Bacteria</taxon>
        <taxon>Pseudomonadati</taxon>
        <taxon>Pseudomonadota</taxon>
        <taxon>Gammaproteobacteria</taxon>
        <taxon>Alteromonadales</taxon>
        <taxon>Pseudoalteromonadaceae</taxon>
        <taxon>Pseudoalteromonas</taxon>
    </lineage>
</organism>
<keyword evidence="4" id="KW-1185">Reference proteome</keyword>
<keyword evidence="1" id="KW-0812">Transmembrane</keyword>
<keyword evidence="1" id="KW-0472">Membrane</keyword>
<protein>
    <submittedName>
        <fullName evidence="2">Uncharacterized protein</fullName>
    </submittedName>
</protein>
<reference evidence="4 5" key="1">
    <citation type="submission" date="2018-01" db="EMBL/GenBank/DDBJ databases">
        <authorList>
            <person name="Paulsen S."/>
            <person name="Gram L.K."/>
        </authorList>
    </citation>
    <scope>NUCLEOTIDE SEQUENCE [LARGE SCALE GENOMIC DNA]</scope>
    <source>
        <strain evidence="2 5">S3790</strain>
        <strain evidence="3 4">S3895</strain>
    </source>
</reference>
<dbReference type="Proteomes" id="UP000307217">
    <property type="component" value="Unassembled WGS sequence"/>
</dbReference>